<dbReference type="SUPFAM" id="SSF52540">
    <property type="entry name" value="P-loop containing nucleoside triphosphate hydrolases"/>
    <property type="match status" value="1"/>
</dbReference>
<dbReference type="InterPro" id="IPR007502">
    <property type="entry name" value="Helicase-assoc_dom"/>
</dbReference>
<dbReference type="VEuPathDB" id="VectorBase:AALB002022"/>
<dbReference type="EnsemblMetazoa" id="AALB002022-RA">
    <property type="protein sequence ID" value="AALB002022-PA"/>
    <property type="gene ID" value="AALB002022"/>
</dbReference>
<organism evidence="2 3">
    <name type="scientific">Anopheles albimanus</name>
    <name type="common">New world malaria mosquito</name>
    <dbReference type="NCBI Taxonomy" id="7167"/>
    <lineage>
        <taxon>Eukaryota</taxon>
        <taxon>Metazoa</taxon>
        <taxon>Ecdysozoa</taxon>
        <taxon>Arthropoda</taxon>
        <taxon>Hexapoda</taxon>
        <taxon>Insecta</taxon>
        <taxon>Pterygota</taxon>
        <taxon>Neoptera</taxon>
        <taxon>Endopterygota</taxon>
        <taxon>Diptera</taxon>
        <taxon>Nematocera</taxon>
        <taxon>Culicoidea</taxon>
        <taxon>Culicidae</taxon>
        <taxon>Anophelinae</taxon>
        <taxon>Anopheles</taxon>
    </lineage>
</organism>
<dbReference type="Gene3D" id="3.40.50.300">
    <property type="entry name" value="P-loop containing nucleotide triphosphate hydrolases"/>
    <property type="match status" value="2"/>
</dbReference>
<dbReference type="Pfam" id="PF21010">
    <property type="entry name" value="HA2_C"/>
    <property type="match status" value="1"/>
</dbReference>
<name>A0A182F6C1_ANOAL</name>
<dbReference type="InterPro" id="IPR002110">
    <property type="entry name" value="Ankyrin_rpt"/>
</dbReference>
<dbReference type="InterPro" id="IPR027417">
    <property type="entry name" value="P-loop_NTPase"/>
</dbReference>
<reference evidence="2 3" key="1">
    <citation type="journal article" date="2017" name="G3 (Bethesda)">
        <title>The Physical Genome Mapping of Anopheles albimanus Corrected Scaffold Misassemblies and Identified Interarm Rearrangements in Genus Anopheles.</title>
        <authorList>
            <person name="Artemov G.N."/>
            <person name="Peery A.N."/>
            <person name="Jiang X."/>
            <person name="Tu Z."/>
            <person name="Stegniy V.N."/>
            <person name="Sharakhova M.V."/>
            <person name="Sharakhov I.V."/>
        </authorList>
    </citation>
    <scope>NUCLEOTIDE SEQUENCE [LARGE SCALE GENOMIC DNA]</scope>
    <source>
        <strain evidence="2 3">ALBI9_A</strain>
    </source>
</reference>
<accession>A0A182F6C1</accession>
<protein>
    <recommendedName>
        <fullName evidence="1">Helicase-associated domain-containing protein</fullName>
    </recommendedName>
</protein>
<keyword evidence="3" id="KW-1185">Reference proteome</keyword>
<reference evidence="2" key="2">
    <citation type="submission" date="2022-08" db="UniProtKB">
        <authorList>
            <consortium name="EnsemblMetazoa"/>
        </authorList>
    </citation>
    <scope>IDENTIFICATION</scope>
    <source>
        <strain evidence="2">STECLA/ALBI9_A</strain>
    </source>
</reference>
<evidence type="ECO:0000259" key="1">
    <source>
        <dbReference type="SMART" id="SM00847"/>
    </source>
</evidence>
<proteinExistence type="predicted"/>
<dbReference type="Proteomes" id="UP000069272">
    <property type="component" value="Chromosome 2L"/>
</dbReference>
<dbReference type="PROSITE" id="PS50088">
    <property type="entry name" value="ANK_REPEAT"/>
    <property type="match status" value="1"/>
</dbReference>
<dbReference type="SMART" id="SM00847">
    <property type="entry name" value="HA2"/>
    <property type="match status" value="1"/>
</dbReference>
<dbReference type="PANTHER" id="PTHR18934">
    <property type="entry name" value="ATP-DEPENDENT RNA HELICASE"/>
    <property type="match status" value="1"/>
</dbReference>
<dbReference type="STRING" id="7167.A0A182F6C1"/>
<dbReference type="SUPFAM" id="SSF48403">
    <property type="entry name" value="Ankyrin repeat"/>
    <property type="match status" value="1"/>
</dbReference>
<dbReference type="GO" id="GO:0004386">
    <property type="term" value="F:helicase activity"/>
    <property type="evidence" value="ECO:0007669"/>
    <property type="project" value="TreeGrafter"/>
</dbReference>
<evidence type="ECO:0000313" key="3">
    <source>
        <dbReference type="Proteomes" id="UP000069272"/>
    </source>
</evidence>
<dbReference type="Gene3D" id="1.25.40.20">
    <property type="entry name" value="Ankyrin repeat-containing domain"/>
    <property type="match status" value="1"/>
</dbReference>
<sequence length="1040" mass="117470">MEVKLEIHRVDNGGCLEFGTKTESLLGPKQCEQKRRVNERFVRNETAFHFCNIKHWLENTSQAAGIVPPASGEDEATALQRAQLPIACCRNDILDWLASADPVAIITGAVDVNRGVQTVQYILEDCSAGDKACRALCVQSTEQEVLIIVKQVCQERKESIGKTVGYDVTFSHLLNDDITNVVICSTQTLLAHLMAPSGEKFFRMLTHLIVDDVGQRTFENDLLLHLLKEKISKHKSLKLLLLSSKHQAEDANRVFNHAPNFAVPEYKHIIARQSCDQLAIRDIYLATILTKFSTNTVIQNMKSVIQDISALEKVANFEPQLQYQYLDSNVRNHLDILLKHCWLSKSEDSFEELMQFYQLNPFMVDYLASETKMSALMIAAHHGHIAIVEFLLALGANPYLKGKGQLEVVHWCFSQADAECLSMIDRHYDQYRSHPAEWRYEQALLWMYQRLHNPYAVDYQLVANIVLYIYENIPAGPILIIMPEFTDIMACYDLLRRTPKMNLPPNSFVVLHRFVADDEIASEVEHIGAVAFQIILLEDCMLGAMPKIGTVDYVIDTGLTDCRSYNTTDGSCKPHFKQLITKEMAKVRSAIAQRTCFHLYSMQQELWCMEEKEQKSRNYPPMAELLLKFVVCRPSASGVSFLERALAGTLDLKVPGFLEHLQQIGAICIRDLAPTNLGLLLANLCNSAALGKALLYAIMFRCIDPVLTIVASLLVGDPFIEPRNETERKRIACVKASFDRRSLSDFYVLLRLYQEWNVAKVALNDGSMVDQHCLKLGAMEAISNLRTRLMSHLRALDIVTVGRSVNVHQLNERSSQWSTIKGCLAAGLYPNLVKMNYETLSLVSCSDPDPLELHPASVVKVKELASHWITYVYKQDSRPPLPKGCKRGNLPAELYRKKLQIVENTVISDWTVALMCGVDQVTAVKPKMVPNSSIAMEHTNELIIGQRCVFKIPRQYVVAVGRLREGLARAFREFTEHPLQALASSDSYALLGRISTILQLEEVCRAAPNTATKPKILKKCWLGTHWVINHKESRETRTNP</sequence>
<dbReference type="Gene3D" id="1.20.120.1080">
    <property type="match status" value="1"/>
</dbReference>
<evidence type="ECO:0000313" key="2">
    <source>
        <dbReference type="EnsemblMetazoa" id="AALB002022-PA"/>
    </source>
</evidence>
<dbReference type="SMART" id="SM00248">
    <property type="entry name" value="ANK"/>
    <property type="match status" value="1"/>
</dbReference>
<dbReference type="AlphaFoldDB" id="A0A182F6C1"/>
<dbReference type="VEuPathDB" id="VectorBase:AALB20_030268"/>
<feature type="domain" description="Helicase-associated" evidence="1">
    <location>
        <begin position="658"/>
        <end position="750"/>
    </location>
</feature>
<dbReference type="PANTHER" id="PTHR18934:SF213">
    <property type="entry name" value="3'-5' RNA HELICASE YTHDC2"/>
    <property type="match status" value="1"/>
</dbReference>
<dbReference type="PROSITE" id="PS50297">
    <property type="entry name" value="ANK_REP_REGION"/>
    <property type="match status" value="1"/>
</dbReference>
<dbReference type="Pfam" id="PF00023">
    <property type="entry name" value="Ank"/>
    <property type="match status" value="1"/>
</dbReference>
<dbReference type="InterPro" id="IPR036770">
    <property type="entry name" value="Ankyrin_rpt-contain_sf"/>
</dbReference>
<dbReference type="GO" id="GO:0003723">
    <property type="term" value="F:RNA binding"/>
    <property type="evidence" value="ECO:0007669"/>
    <property type="project" value="TreeGrafter"/>
</dbReference>